<dbReference type="GO" id="GO:0060070">
    <property type="term" value="P:canonical Wnt signaling pathway"/>
    <property type="evidence" value="ECO:0007669"/>
    <property type="project" value="TreeGrafter"/>
</dbReference>
<dbReference type="PROSITE" id="PS50261">
    <property type="entry name" value="G_PROTEIN_RECEP_F2_4"/>
    <property type="match status" value="1"/>
</dbReference>
<dbReference type="InterPro" id="IPR017981">
    <property type="entry name" value="GPCR_2-like_7TM"/>
</dbReference>
<evidence type="ECO:0000256" key="5">
    <source>
        <dbReference type="ARBA" id="ARBA00022989"/>
    </source>
</evidence>
<dbReference type="GO" id="GO:0035567">
    <property type="term" value="P:non-canonical Wnt signaling pathway"/>
    <property type="evidence" value="ECO:0007669"/>
    <property type="project" value="TreeGrafter"/>
</dbReference>
<reference evidence="10" key="1">
    <citation type="submission" date="2018-11" db="EMBL/GenBank/DDBJ databases">
        <authorList>
            <consortium name="Pathogen Informatics"/>
        </authorList>
    </citation>
    <scope>NUCLEOTIDE SEQUENCE</scope>
</reference>
<accession>A0A3S5C5Q4</accession>
<dbReference type="InterPro" id="IPR000539">
    <property type="entry name" value="Frizzled/Smoothened_7TM"/>
</dbReference>
<evidence type="ECO:0000259" key="9">
    <source>
        <dbReference type="PROSITE" id="PS50261"/>
    </source>
</evidence>
<dbReference type="EMBL" id="CAAALY010254046">
    <property type="protein sequence ID" value="VEL37117.1"/>
    <property type="molecule type" value="Genomic_DNA"/>
</dbReference>
<keyword evidence="7" id="KW-0675">Receptor</keyword>
<evidence type="ECO:0000256" key="8">
    <source>
        <dbReference type="SAM" id="Phobius"/>
    </source>
</evidence>
<dbReference type="GO" id="GO:0042813">
    <property type="term" value="F:Wnt receptor activity"/>
    <property type="evidence" value="ECO:0007669"/>
    <property type="project" value="TreeGrafter"/>
</dbReference>
<evidence type="ECO:0000256" key="6">
    <source>
        <dbReference type="ARBA" id="ARBA00023136"/>
    </source>
</evidence>
<comment type="similarity">
    <text evidence="2">Belongs to the G-protein coupled receptor Fz/Smo family.</text>
</comment>
<feature type="transmembrane region" description="Helical" evidence="8">
    <location>
        <begin position="32"/>
        <end position="52"/>
    </location>
</feature>
<evidence type="ECO:0000256" key="7">
    <source>
        <dbReference type="ARBA" id="ARBA00023170"/>
    </source>
</evidence>
<dbReference type="Pfam" id="PF01534">
    <property type="entry name" value="Frizzled"/>
    <property type="match status" value="2"/>
</dbReference>
<dbReference type="GO" id="GO:0005886">
    <property type="term" value="C:plasma membrane"/>
    <property type="evidence" value="ECO:0007669"/>
    <property type="project" value="TreeGrafter"/>
</dbReference>
<protein>
    <recommendedName>
        <fullName evidence="9">G-protein coupled receptors family 2 profile 2 domain-containing protein</fullName>
    </recommendedName>
</protein>
<dbReference type="PANTHER" id="PTHR11309:SF126">
    <property type="entry name" value="FRIZZLED-2"/>
    <property type="match status" value="1"/>
</dbReference>
<feature type="transmembrane region" description="Helical" evidence="8">
    <location>
        <begin position="176"/>
        <end position="198"/>
    </location>
</feature>
<dbReference type="PANTHER" id="PTHR11309">
    <property type="entry name" value="FRIZZLED"/>
    <property type="match status" value="1"/>
</dbReference>
<keyword evidence="6 8" id="KW-0472">Membrane</keyword>
<name>A0A3S5C5Q4_9PLAT</name>
<dbReference type="Gene3D" id="1.20.1070.10">
    <property type="entry name" value="Rhodopsin 7-helix transmembrane proteins"/>
    <property type="match status" value="1"/>
</dbReference>
<keyword evidence="5 8" id="KW-1133">Transmembrane helix</keyword>
<organism evidence="10 11">
    <name type="scientific">Protopolystoma xenopodis</name>
    <dbReference type="NCBI Taxonomy" id="117903"/>
    <lineage>
        <taxon>Eukaryota</taxon>
        <taxon>Metazoa</taxon>
        <taxon>Spiralia</taxon>
        <taxon>Lophotrochozoa</taxon>
        <taxon>Platyhelminthes</taxon>
        <taxon>Monogenea</taxon>
        <taxon>Polyopisthocotylea</taxon>
        <taxon>Polystomatidea</taxon>
        <taxon>Polystomatidae</taxon>
        <taxon>Protopolystoma</taxon>
    </lineage>
</organism>
<evidence type="ECO:0000256" key="3">
    <source>
        <dbReference type="ARBA" id="ARBA00022473"/>
    </source>
</evidence>
<sequence>MVVTAGIPGCALPCHSAYFASLADRRFVTLWLGLWAVLCGLSSLATLLTFLADLTRFSYPERPIVYLSVCYLMIALGHLVRVGLGHEAVACESAYAVAHRLVSSSAISGTSGTSGTSGSSGPLGQGLMLVTMTDGLLNWTQEATSQSSAHLLVETPVKVLGYSLTGRPGCASVFLLTYYFTMAAGLWWVMLTLAWFLAAGMKWGGEAIAKYSQ</sequence>
<feature type="transmembrane region" description="Helical" evidence="8">
    <location>
        <begin position="64"/>
        <end position="84"/>
    </location>
</feature>
<keyword evidence="11" id="KW-1185">Reference proteome</keyword>
<feature type="domain" description="G-protein coupled receptors family 2 profile 2" evidence="9">
    <location>
        <begin position="26"/>
        <end position="213"/>
    </location>
</feature>
<dbReference type="InterPro" id="IPR015526">
    <property type="entry name" value="Frizzled/SFRP"/>
</dbReference>
<feature type="non-terminal residue" evidence="10">
    <location>
        <position position="213"/>
    </location>
</feature>
<evidence type="ECO:0000313" key="10">
    <source>
        <dbReference type="EMBL" id="VEL37117.1"/>
    </source>
</evidence>
<proteinExistence type="inferred from homology"/>
<dbReference type="AlphaFoldDB" id="A0A3S5C5Q4"/>
<keyword evidence="3" id="KW-0217">Developmental protein</keyword>
<dbReference type="GO" id="GO:0017147">
    <property type="term" value="F:Wnt-protein binding"/>
    <property type="evidence" value="ECO:0007669"/>
    <property type="project" value="TreeGrafter"/>
</dbReference>
<evidence type="ECO:0000256" key="4">
    <source>
        <dbReference type="ARBA" id="ARBA00022692"/>
    </source>
</evidence>
<evidence type="ECO:0000313" key="11">
    <source>
        <dbReference type="Proteomes" id="UP000784294"/>
    </source>
</evidence>
<comment type="caution">
    <text evidence="10">The sequence shown here is derived from an EMBL/GenBank/DDBJ whole genome shotgun (WGS) entry which is preliminary data.</text>
</comment>
<evidence type="ECO:0000256" key="1">
    <source>
        <dbReference type="ARBA" id="ARBA00004141"/>
    </source>
</evidence>
<comment type="subcellular location">
    <subcellularLocation>
        <location evidence="1">Membrane</location>
        <topology evidence="1">Multi-pass membrane protein</topology>
    </subcellularLocation>
</comment>
<keyword evidence="4 8" id="KW-0812">Transmembrane</keyword>
<dbReference type="PRINTS" id="PR00489">
    <property type="entry name" value="FRIZZLED"/>
</dbReference>
<gene>
    <name evidence="10" type="ORF">PXEA_LOCUS30557</name>
</gene>
<evidence type="ECO:0000256" key="2">
    <source>
        <dbReference type="ARBA" id="ARBA00008077"/>
    </source>
</evidence>
<dbReference type="OrthoDB" id="10053709at2759"/>
<dbReference type="Proteomes" id="UP000784294">
    <property type="component" value="Unassembled WGS sequence"/>
</dbReference>
<dbReference type="SMART" id="SM01330">
    <property type="entry name" value="Frizzled"/>
    <property type="match status" value="1"/>
</dbReference>